<dbReference type="PANTHER" id="PTHR31109:SF2">
    <property type="entry name" value="RIBOSOME BIOGENESIS PROTEIN SLX9 HOMOLOG"/>
    <property type="match status" value="1"/>
</dbReference>
<evidence type="ECO:0000313" key="6">
    <source>
        <dbReference type="EMBL" id="KIK06884.1"/>
    </source>
</evidence>
<dbReference type="OrthoDB" id="18703at2759"/>
<proteinExistence type="inferred from homology"/>
<protein>
    <recommendedName>
        <fullName evidence="3">Ribosome biogenesis protein SLX9</fullName>
    </recommendedName>
</protein>
<keyword evidence="7" id="KW-1185">Reference proteome</keyword>
<evidence type="ECO:0000313" key="7">
    <source>
        <dbReference type="Proteomes" id="UP000054477"/>
    </source>
</evidence>
<evidence type="ECO:0000256" key="3">
    <source>
        <dbReference type="ARBA" id="ARBA00021321"/>
    </source>
</evidence>
<gene>
    <name evidence="6" type="ORF">K443DRAFT_673780</name>
</gene>
<sequence>MPKERNPRATRHLPSVQLSKRRYAVQENTVEPVAIGEAADVPGDEILKLMVSPNPATSHVLSKKEKQNVRREAFLQKFGQANSPYSKSHNRRLKRKAKEQIAGGLLQMQTAIAALEDDDRMKEPTEVDQSAGNPDGLKAKRNTKRGMIGEGKGSTLSKSQRKRALELERLRHPLILQNPEFSSSPFETIRTHAQNTLLQHQVPKLVMDAQDRKLF</sequence>
<dbReference type="HOGENOM" id="CLU_116375_0_0_1"/>
<organism evidence="6 7">
    <name type="scientific">Laccaria amethystina LaAM-08-1</name>
    <dbReference type="NCBI Taxonomy" id="1095629"/>
    <lineage>
        <taxon>Eukaryota</taxon>
        <taxon>Fungi</taxon>
        <taxon>Dikarya</taxon>
        <taxon>Basidiomycota</taxon>
        <taxon>Agaricomycotina</taxon>
        <taxon>Agaricomycetes</taxon>
        <taxon>Agaricomycetidae</taxon>
        <taxon>Agaricales</taxon>
        <taxon>Agaricineae</taxon>
        <taxon>Hydnangiaceae</taxon>
        <taxon>Laccaria</taxon>
    </lineage>
</organism>
<dbReference type="GO" id="GO:0030686">
    <property type="term" value="C:90S preribosome"/>
    <property type="evidence" value="ECO:0007669"/>
    <property type="project" value="InterPro"/>
</dbReference>
<evidence type="ECO:0000256" key="4">
    <source>
        <dbReference type="ARBA" id="ARBA00023242"/>
    </source>
</evidence>
<keyword evidence="4" id="KW-0539">Nucleus</keyword>
<dbReference type="EMBL" id="KN838550">
    <property type="protein sequence ID" value="KIK06884.1"/>
    <property type="molecule type" value="Genomic_DNA"/>
</dbReference>
<accession>A0A0C9XYX0</accession>
<dbReference type="AlphaFoldDB" id="A0A0C9XYX0"/>
<dbReference type="Pfam" id="PF15341">
    <property type="entry name" value="SLX9"/>
    <property type="match status" value="1"/>
</dbReference>
<dbReference type="GO" id="GO:0005730">
    <property type="term" value="C:nucleolus"/>
    <property type="evidence" value="ECO:0007669"/>
    <property type="project" value="UniProtKB-SubCell"/>
</dbReference>
<comment type="subcellular location">
    <subcellularLocation>
        <location evidence="1">Nucleus</location>
        <location evidence="1">Nucleolus</location>
    </subcellularLocation>
</comment>
<name>A0A0C9XYX0_9AGAR</name>
<reference evidence="6 7" key="1">
    <citation type="submission" date="2014-04" db="EMBL/GenBank/DDBJ databases">
        <authorList>
            <consortium name="DOE Joint Genome Institute"/>
            <person name="Kuo A."/>
            <person name="Kohler A."/>
            <person name="Nagy L.G."/>
            <person name="Floudas D."/>
            <person name="Copeland A."/>
            <person name="Barry K.W."/>
            <person name="Cichocki N."/>
            <person name="Veneault-Fourrey C."/>
            <person name="LaButti K."/>
            <person name="Lindquist E.A."/>
            <person name="Lipzen A."/>
            <person name="Lundell T."/>
            <person name="Morin E."/>
            <person name="Murat C."/>
            <person name="Sun H."/>
            <person name="Tunlid A."/>
            <person name="Henrissat B."/>
            <person name="Grigoriev I.V."/>
            <person name="Hibbett D.S."/>
            <person name="Martin F."/>
            <person name="Nordberg H.P."/>
            <person name="Cantor M.N."/>
            <person name="Hua S.X."/>
        </authorList>
    </citation>
    <scope>NUCLEOTIDE SEQUENCE [LARGE SCALE GENOMIC DNA]</scope>
    <source>
        <strain evidence="6 7">LaAM-08-1</strain>
    </source>
</reference>
<dbReference type="GO" id="GO:0030688">
    <property type="term" value="C:preribosome, small subunit precursor"/>
    <property type="evidence" value="ECO:0007669"/>
    <property type="project" value="InterPro"/>
</dbReference>
<dbReference type="InterPro" id="IPR028160">
    <property type="entry name" value="Slx9-like"/>
</dbReference>
<dbReference type="STRING" id="1095629.A0A0C9XYX0"/>
<feature type="region of interest" description="Disordered" evidence="5">
    <location>
        <begin position="121"/>
        <end position="162"/>
    </location>
</feature>
<evidence type="ECO:0000256" key="1">
    <source>
        <dbReference type="ARBA" id="ARBA00004604"/>
    </source>
</evidence>
<dbReference type="Proteomes" id="UP000054477">
    <property type="component" value="Unassembled WGS sequence"/>
</dbReference>
<evidence type="ECO:0000256" key="5">
    <source>
        <dbReference type="SAM" id="MobiDB-lite"/>
    </source>
</evidence>
<reference evidence="7" key="2">
    <citation type="submission" date="2015-01" db="EMBL/GenBank/DDBJ databases">
        <title>Evolutionary Origins and Diversification of the Mycorrhizal Mutualists.</title>
        <authorList>
            <consortium name="DOE Joint Genome Institute"/>
            <consortium name="Mycorrhizal Genomics Consortium"/>
            <person name="Kohler A."/>
            <person name="Kuo A."/>
            <person name="Nagy L.G."/>
            <person name="Floudas D."/>
            <person name="Copeland A."/>
            <person name="Barry K.W."/>
            <person name="Cichocki N."/>
            <person name="Veneault-Fourrey C."/>
            <person name="LaButti K."/>
            <person name="Lindquist E.A."/>
            <person name="Lipzen A."/>
            <person name="Lundell T."/>
            <person name="Morin E."/>
            <person name="Murat C."/>
            <person name="Riley R."/>
            <person name="Ohm R."/>
            <person name="Sun H."/>
            <person name="Tunlid A."/>
            <person name="Henrissat B."/>
            <person name="Grigoriev I.V."/>
            <person name="Hibbett D.S."/>
            <person name="Martin F."/>
        </authorList>
    </citation>
    <scope>NUCLEOTIDE SEQUENCE [LARGE SCALE GENOMIC DNA]</scope>
    <source>
        <strain evidence="7">LaAM-08-1</strain>
    </source>
</reference>
<evidence type="ECO:0000256" key="2">
    <source>
        <dbReference type="ARBA" id="ARBA00011022"/>
    </source>
</evidence>
<comment type="similarity">
    <text evidence="2">Belongs to the SLX9 family.</text>
</comment>
<dbReference type="PANTHER" id="PTHR31109">
    <property type="entry name" value="PROTEIN FAM207A"/>
    <property type="match status" value="1"/>
</dbReference>
<dbReference type="GO" id="GO:0000462">
    <property type="term" value="P:maturation of SSU-rRNA from tricistronic rRNA transcript (SSU-rRNA, 5.8S rRNA, LSU-rRNA)"/>
    <property type="evidence" value="ECO:0007669"/>
    <property type="project" value="InterPro"/>
</dbReference>